<dbReference type="InterPro" id="IPR018948">
    <property type="entry name" value="GTP-bd_TrmE_N"/>
</dbReference>
<evidence type="ECO:0000313" key="13">
    <source>
        <dbReference type="EMBL" id="KGG80080.1"/>
    </source>
</evidence>
<dbReference type="InterPro" id="IPR031168">
    <property type="entry name" value="G_TrmE"/>
</dbReference>
<dbReference type="Gene3D" id="1.20.120.430">
    <property type="entry name" value="tRNA modification GTPase MnmE domain 2"/>
    <property type="match status" value="1"/>
</dbReference>
<dbReference type="Gene3D" id="3.30.1360.120">
    <property type="entry name" value="Probable tRNA modification gtpase trme, domain 1"/>
    <property type="match status" value="1"/>
</dbReference>
<dbReference type="InterPro" id="IPR006073">
    <property type="entry name" value="GTP-bd"/>
</dbReference>
<dbReference type="AlphaFoldDB" id="A0A096BFY9"/>
<dbReference type="CDD" id="cd14858">
    <property type="entry name" value="TrmE_N"/>
    <property type="match status" value="1"/>
</dbReference>
<feature type="binding site" evidence="10">
    <location>
        <position position="257"/>
    </location>
    <ligand>
        <name>Mg(2+)</name>
        <dbReference type="ChEBI" id="CHEBI:18420"/>
    </ligand>
</feature>
<evidence type="ECO:0000256" key="5">
    <source>
        <dbReference type="ARBA" id="ARBA00022741"/>
    </source>
</evidence>
<dbReference type="GO" id="GO:0030488">
    <property type="term" value="P:tRNA methylation"/>
    <property type="evidence" value="ECO:0007669"/>
    <property type="project" value="TreeGrafter"/>
</dbReference>
<dbReference type="NCBIfam" id="TIGR00231">
    <property type="entry name" value="small_GTP"/>
    <property type="match status" value="1"/>
</dbReference>
<dbReference type="InterPro" id="IPR027368">
    <property type="entry name" value="MnmE_dom2"/>
</dbReference>
<evidence type="ECO:0000259" key="12">
    <source>
        <dbReference type="PROSITE" id="PS51709"/>
    </source>
</evidence>
<protein>
    <recommendedName>
        <fullName evidence="10">tRNA modification GTPase MnmE</fullName>
        <ecNumber evidence="10">3.6.-.-</ecNumber>
    </recommendedName>
</protein>
<keyword evidence="8 10" id="KW-0630">Potassium</keyword>
<dbReference type="EC" id="3.6.-.-" evidence="10"/>
<dbReference type="SUPFAM" id="SSF52540">
    <property type="entry name" value="P-loop containing nucleoside triphosphate hydrolases"/>
    <property type="match status" value="1"/>
</dbReference>
<dbReference type="RefSeq" id="WP_035163921.1">
    <property type="nucleotide sequence ID" value="NZ_AZTB01000041.1"/>
</dbReference>
<keyword evidence="2 10" id="KW-0963">Cytoplasm</keyword>
<feature type="binding site" evidence="10">
    <location>
        <position position="232"/>
    </location>
    <ligand>
        <name>K(+)</name>
        <dbReference type="ChEBI" id="CHEBI:29103"/>
    </ligand>
</feature>
<reference evidence="13 14" key="1">
    <citation type="submission" date="2013-12" db="EMBL/GenBank/DDBJ databases">
        <title>Draft genome sequence of Caloranaerobacter sp. H53214.</title>
        <authorList>
            <person name="Jiang L.J."/>
            <person name="Shao Z.Z."/>
            <person name="Long M.N."/>
        </authorList>
    </citation>
    <scope>NUCLEOTIDE SEQUENCE [LARGE SCALE GENOMIC DNA]</scope>
    <source>
        <strain evidence="13 14">H53214</strain>
    </source>
</reference>
<dbReference type="Pfam" id="PF12631">
    <property type="entry name" value="MnmE_helical"/>
    <property type="match status" value="1"/>
</dbReference>
<dbReference type="GO" id="GO:0042802">
    <property type="term" value="F:identical protein binding"/>
    <property type="evidence" value="ECO:0007669"/>
    <property type="project" value="UniProtKB-ARBA"/>
</dbReference>
<dbReference type="NCBIfam" id="TIGR00450">
    <property type="entry name" value="mnmE_trmE_thdF"/>
    <property type="match status" value="1"/>
</dbReference>
<feature type="domain" description="TrmE-type G" evidence="12">
    <location>
        <begin position="222"/>
        <end position="381"/>
    </location>
</feature>
<dbReference type="NCBIfam" id="NF003661">
    <property type="entry name" value="PRK05291.1-3"/>
    <property type="match status" value="1"/>
</dbReference>
<keyword evidence="4 10" id="KW-0479">Metal-binding</keyword>
<dbReference type="Pfam" id="PF10396">
    <property type="entry name" value="TrmE_N"/>
    <property type="match status" value="1"/>
</dbReference>
<name>A0A096BFY9_9FIRM</name>
<dbReference type="PANTHER" id="PTHR42714:SF2">
    <property type="entry name" value="TRNA MODIFICATION GTPASE GTPBP3, MITOCHONDRIAL"/>
    <property type="match status" value="1"/>
</dbReference>
<keyword evidence="7 10" id="KW-0460">Magnesium</keyword>
<dbReference type="FunFam" id="3.40.50.300:FF:000494">
    <property type="entry name" value="tRNA modification GTPase MnmE"/>
    <property type="match status" value="1"/>
</dbReference>
<dbReference type="PROSITE" id="PS51709">
    <property type="entry name" value="G_TRME"/>
    <property type="match status" value="1"/>
</dbReference>
<evidence type="ECO:0000256" key="11">
    <source>
        <dbReference type="RuleBase" id="RU003313"/>
    </source>
</evidence>
<comment type="caution">
    <text evidence="10">Lacks conserved residue(s) required for the propagation of feature annotation.</text>
</comment>
<comment type="subcellular location">
    <subcellularLocation>
        <location evidence="10">Cytoplasm</location>
    </subcellularLocation>
</comment>
<comment type="similarity">
    <text evidence="1 10 11">Belongs to the TRAFAC class TrmE-Era-EngA-EngB-Septin-like GTPase superfamily. TrmE GTPase family.</text>
</comment>
<evidence type="ECO:0000256" key="6">
    <source>
        <dbReference type="ARBA" id="ARBA00022801"/>
    </source>
</evidence>
<dbReference type="GO" id="GO:0046872">
    <property type="term" value="F:metal ion binding"/>
    <property type="evidence" value="ECO:0007669"/>
    <property type="project" value="UniProtKB-KW"/>
</dbReference>
<dbReference type="InterPro" id="IPR005225">
    <property type="entry name" value="Small_GTP-bd"/>
</dbReference>
<feature type="binding site" evidence="10">
    <location>
        <position position="236"/>
    </location>
    <ligand>
        <name>Mg(2+)</name>
        <dbReference type="ChEBI" id="CHEBI:18420"/>
    </ligand>
</feature>
<keyword evidence="9 10" id="KW-0342">GTP-binding</keyword>
<feature type="binding site" evidence="10">
    <location>
        <position position="460"/>
    </location>
    <ligand>
        <name>(6S)-5-formyl-5,6,7,8-tetrahydrofolate</name>
        <dbReference type="ChEBI" id="CHEBI:57457"/>
    </ligand>
</feature>
<dbReference type="Pfam" id="PF01926">
    <property type="entry name" value="MMR_HSR1"/>
    <property type="match status" value="1"/>
</dbReference>
<dbReference type="InterPro" id="IPR004520">
    <property type="entry name" value="GTPase_MnmE"/>
</dbReference>
<dbReference type="InterPro" id="IPR027417">
    <property type="entry name" value="P-loop_NTPase"/>
</dbReference>
<dbReference type="CDD" id="cd04164">
    <property type="entry name" value="trmE"/>
    <property type="match status" value="1"/>
</dbReference>
<dbReference type="PANTHER" id="PTHR42714">
    <property type="entry name" value="TRNA MODIFICATION GTPASE GTPBP3"/>
    <property type="match status" value="1"/>
</dbReference>
<dbReference type="Gene3D" id="3.40.50.300">
    <property type="entry name" value="P-loop containing nucleotide triphosphate hydrolases"/>
    <property type="match status" value="1"/>
</dbReference>
<feature type="binding site" evidence="10">
    <location>
        <begin position="232"/>
        <end position="237"/>
    </location>
    <ligand>
        <name>GTP</name>
        <dbReference type="ChEBI" id="CHEBI:37565"/>
    </ligand>
</feature>
<proteinExistence type="inferred from homology"/>
<dbReference type="InterPro" id="IPR025867">
    <property type="entry name" value="MnmE_helical"/>
</dbReference>
<sequence length="460" mass="51629">MYFDTIAAVATAPGEAGIGIVRISGEKALEIVDKIFRTKKERKLSDFQERRLTYGYIVEPDTGKKIDEVLAVYMKAPYTYTKEDIVEINCHGGMIPVRRILEIVLENGARLAEPGEFTKRAFLNGRIDLSQAEAVIDLIRAKTDSSFDVSFNQLEGGLSKEINEIREILLRMLANIEASIDFPEEDIETMTYEGLLDEGNNVLKRIEKLLDTVYTGKILREGLKTVILGKPNVGKSSLMNAILRENRAIVTDIPGTTRDIIEEYVNIKGIPLKIIDTAGIRETEDVVERIGVERAKSLLEEADLVIVLFDVSKELTEEDMEIARLVKNKKVIVLTNKIDLPPVVSREEIEKILPGKKIIETSIIKGEGLEVLEDSLKEMFFAGEIKIKDNTIVTNARHKSLLLKAKKNIEEAIESIEMGMPIDCIEVDVKDCWENLGQITGDTVTEDIIDKIFEEFCIGK</sequence>
<feature type="binding site" evidence="10">
    <location>
        <begin position="251"/>
        <end position="257"/>
    </location>
    <ligand>
        <name>GTP</name>
        <dbReference type="ChEBI" id="CHEBI:37565"/>
    </ligand>
</feature>
<comment type="function">
    <text evidence="10">Exhibits a very high intrinsic GTPase hydrolysis rate. Involved in the addition of a carboxymethylaminomethyl (cmnm) group at the wobble position (U34) of certain tRNAs, forming tRNA-cmnm(5)s(2)U34.</text>
</comment>
<gene>
    <name evidence="10" type="primary">mnmE</name>
    <name evidence="10" type="synonym">trmE</name>
    <name evidence="13" type="ORF">Y919_08320</name>
</gene>
<evidence type="ECO:0000256" key="4">
    <source>
        <dbReference type="ARBA" id="ARBA00022723"/>
    </source>
</evidence>
<evidence type="ECO:0000256" key="9">
    <source>
        <dbReference type="ARBA" id="ARBA00023134"/>
    </source>
</evidence>
<evidence type="ECO:0000256" key="8">
    <source>
        <dbReference type="ARBA" id="ARBA00022958"/>
    </source>
</evidence>
<feature type="binding site" evidence="10">
    <location>
        <position position="253"/>
    </location>
    <ligand>
        <name>K(+)</name>
        <dbReference type="ChEBI" id="CHEBI:29103"/>
    </ligand>
</feature>
<feature type="binding site" evidence="10">
    <location>
        <position position="256"/>
    </location>
    <ligand>
        <name>K(+)</name>
        <dbReference type="ChEBI" id="CHEBI:29103"/>
    </ligand>
</feature>
<organism evidence="13 14">
    <name type="scientific">Caloranaerobacter azorensis H53214</name>
    <dbReference type="NCBI Taxonomy" id="1156417"/>
    <lineage>
        <taxon>Bacteria</taxon>
        <taxon>Bacillati</taxon>
        <taxon>Bacillota</taxon>
        <taxon>Tissierellia</taxon>
        <taxon>Tissierellales</taxon>
        <taxon>Thermohalobacteraceae</taxon>
        <taxon>Caloranaerobacter</taxon>
    </lineage>
</organism>
<evidence type="ECO:0000256" key="3">
    <source>
        <dbReference type="ARBA" id="ARBA00022694"/>
    </source>
</evidence>
<dbReference type="SUPFAM" id="SSF116878">
    <property type="entry name" value="TrmE connector domain"/>
    <property type="match status" value="1"/>
</dbReference>
<dbReference type="GO" id="GO:0005525">
    <property type="term" value="F:GTP binding"/>
    <property type="evidence" value="ECO:0007669"/>
    <property type="project" value="UniProtKB-UniRule"/>
</dbReference>
<feature type="binding site" evidence="10">
    <location>
        <position position="87"/>
    </location>
    <ligand>
        <name>(6S)-5-formyl-5,6,7,8-tetrahydrofolate</name>
        <dbReference type="ChEBI" id="CHEBI:57457"/>
    </ligand>
</feature>
<comment type="cofactor">
    <cofactor evidence="10">
        <name>K(+)</name>
        <dbReference type="ChEBI" id="CHEBI:29103"/>
    </cofactor>
    <text evidence="10">Binds 1 potassium ion per subunit.</text>
</comment>
<dbReference type="GO" id="GO:0003924">
    <property type="term" value="F:GTPase activity"/>
    <property type="evidence" value="ECO:0007669"/>
    <property type="project" value="UniProtKB-UniRule"/>
</dbReference>
<dbReference type="HAMAP" id="MF_00379">
    <property type="entry name" value="GTPase_MnmE"/>
    <property type="match status" value="1"/>
</dbReference>
<dbReference type="Proteomes" id="UP000029622">
    <property type="component" value="Unassembled WGS sequence"/>
</dbReference>
<dbReference type="EMBL" id="AZTB01000041">
    <property type="protein sequence ID" value="KGG80080.1"/>
    <property type="molecule type" value="Genomic_DNA"/>
</dbReference>
<dbReference type="GO" id="GO:0005829">
    <property type="term" value="C:cytosol"/>
    <property type="evidence" value="ECO:0007669"/>
    <property type="project" value="TreeGrafter"/>
</dbReference>
<dbReference type="InterPro" id="IPR027266">
    <property type="entry name" value="TrmE/GcvT-like"/>
</dbReference>
<dbReference type="GO" id="GO:0002098">
    <property type="term" value="P:tRNA wobble uridine modification"/>
    <property type="evidence" value="ECO:0007669"/>
    <property type="project" value="TreeGrafter"/>
</dbReference>
<feature type="binding site" evidence="10">
    <location>
        <position position="126"/>
    </location>
    <ligand>
        <name>(6S)-5-formyl-5,6,7,8-tetrahydrofolate</name>
        <dbReference type="ChEBI" id="CHEBI:57457"/>
    </ligand>
</feature>
<comment type="subunit">
    <text evidence="10">Homodimer. Heterotetramer of two MnmE and two MnmG subunits.</text>
</comment>
<feature type="binding site" evidence="10">
    <location>
        <position position="251"/>
    </location>
    <ligand>
        <name>K(+)</name>
        <dbReference type="ChEBI" id="CHEBI:29103"/>
    </ligand>
</feature>
<accession>A0A096BFY9</accession>
<evidence type="ECO:0000256" key="2">
    <source>
        <dbReference type="ARBA" id="ARBA00022490"/>
    </source>
</evidence>
<keyword evidence="5 10" id="KW-0547">Nucleotide-binding</keyword>
<feature type="binding site" evidence="10">
    <location>
        <position position="22"/>
    </location>
    <ligand>
        <name>(6S)-5-formyl-5,6,7,8-tetrahydrofolate</name>
        <dbReference type="ChEBI" id="CHEBI:57457"/>
    </ligand>
</feature>
<dbReference type="FunFam" id="3.30.1360.120:FF:000003">
    <property type="entry name" value="tRNA modification GTPase MnmE"/>
    <property type="match status" value="1"/>
</dbReference>
<dbReference type="STRING" id="1156417.Y919_08320"/>
<comment type="caution">
    <text evidence="13">The sequence shown here is derived from an EMBL/GenBank/DDBJ whole genome shotgun (WGS) entry which is preliminary data.</text>
</comment>
<evidence type="ECO:0000256" key="10">
    <source>
        <dbReference type="HAMAP-Rule" id="MF_00379"/>
    </source>
</evidence>
<evidence type="ECO:0000256" key="7">
    <source>
        <dbReference type="ARBA" id="ARBA00022842"/>
    </source>
</evidence>
<feature type="binding site" evidence="10">
    <location>
        <begin position="276"/>
        <end position="279"/>
    </location>
    <ligand>
        <name>GTP</name>
        <dbReference type="ChEBI" id="CHEBI:37565"/>
    </ligand>
</feature>
<evidence type="ECO:0000256" key="1">
    <source>
        <dbReference type="ARBA" id="ARBA00011043"/>
    </source>
</evidence>
<keyword evidence="3 10" id="KW-0819">tRNA processing</keyword>
<keyword evidence="6 10" id="KW-0378">Hydrolase</keyword>
<evidence type="ECO:0000313" key="14">
    <source>
        <dbReference type="Proteomes" id="UP000029622"/>
    </source>
</evidence>
<dbReference type="PRINTS" id="PR00449">
    <property type="entry name" value="RASTRNSFRMNG"/>
</dbReference>